<keyword evidence="8" id="KW-1185">Reference proteome</keyword>
<evidence type="ECO:0000256" key="6">
    <source>
        <dbReference type="SAM" id="SignalP"/>
    </source>
</evidence>
<dbReference type="GO" id="GO:0042597">
    <property type="term" value="C:periplasmic space"/>
    <property type="evidence" value="ECO:0007669"/>
    <property type="project" value="UniProtKB-SubCell"/>
</dbReference>
<evidence type="ECO:0000313" key="8">
    <source>
        <dbReference type="Proteomes" id="UP000094795"/>
    </source>
</evidence>
<comment type="function">
    <text evidence="5">Required for the activity of the bacterial periplasmic transport system of putrescine.</text>
</comment>
<dbReference type="AlphaFoldDB" id="A0A1C1YWZ3"/>
<name>A0A1C1YWZ3_9HYPH</name>
<comment type="subcellular location">
    <subcellularLocation>
        <location evidence="1 5">Periplasm</location>
    </subcellularLocation>
</comment>
<dbReference type="Gene3D" id="3.40.190.10">
    <property type="entry name" value="Periplasmic binding protein-like II"/>
    <property type="match status" value="2"/>
</dbReference>
<dbReference type="InterPro" id="IPR006059">
    <property type="entry name" value="SBP"/>
</dbReference>
<dbReference type="PANTHER" id="PTHR30222">
    <property type="entry name" value="SPERMIDINE/PUTRESCINE-BINDING PERIPLASMIC PROTEIN"/>
    <property type="match status" value="1"/>
</dbReference>
<dbReference type="GO" id="GO:0015846">
    <property type="term" value="P:polyamine transport"/>
    <property type="evidence" value="ECO:0007669"/>
    <property type="project" value="InterPro"/>
</dbReference>
<evidence type="ECO:0000256" key="2">
    <source>
        <dbReference type="ARBA" id="ARBA00022448"/>
    </source>
</evidence>
<feature type="chain" id="PRO_5008656606" description="Putrescine-binding periplasmic protein" evidence="6">
    <location>
        <begin position="32"/>
        <end position="355"/>
    </location>
</feature>
<sequence length="355" mass="39352">MTRHNRVGRHTAKLLMASAMTLAAWSGVARAEGELHLYNWSNYFAPELLERFEQETGTKVTVDNYASEDDLLAKLQAGGGGYDVIFPGATTLGVMVEKGLLAKIEVSQMENFKNLLPAFTTIAGDENREYSAPYMWGTTGFTYDPAMVPGGKLEESWKELFEPRDELKGKIAMLNEVSDVWNAAAYYTGIDKCTEDPAEAQQILDLLMAQKPDVRLYSNDGTIDRMVAGEVAAHMQWNGAAHRVKEKKPDAVYVYPKEGTSFWTDVIAVPKDAPNLEAAKTFVNWMMSPEIAAIASNYTGYSNAVSGSGEFLREDLKADPAVNTPEDYNDRLRAFKACSPASKDLREKVWTKLKS</sequence>
<organism evidence="7 8">
    <name type="scientific">Hoeflea olei</name>
    <dbReference type="NCBI Taxonomy" id="1480615"/>
    <lineage>
        <taxon>Bacteria</taxon>
        <taxon>Pseudomonadati</taxon>
        <taxon>Pseudomonadota</taxon>
        <taxon>Alphaproteobacteria</taxon>
        <taxon>Hyphomicrobiales</taxon>
        <taxon>Rhizobiaceae</taxon>
        <taxon>Hoeflea</taxon>
    </lineage>
</organism>
<dbReference type="PRINTS" id="PR00909">
    <property type="entry name" value="SPERMDNBNDNG"/>
</dbReference>
<dbReference type="PIRSF" id="PIRSF019574">
    <property type="entry name" value="Periplasmic_polyamine_BP"/>
    <property type="match status" value="1"/>
</dbReference>
<dbReference type="STRING" id="1480615.AWJ14_02280"/>
<protein>
    <recommendedName>
        <fullName evidence="5">Putrescine-binding periplasmic protein</fullName>
    </recommendedName>
</protein>
<dbReference type="PANTHER" id="PTHR30222:SF12">
    <property type="entry name" value="NORSPERMIDINE SENSOR"/>
    <property type="match status" value="1"/>
</dbReference>
<dbReference type="RefSeq" id="WP_066178557.1">
    <property type="nucleotide sequence ID" value="NZ_LQZT01000012.1"/>
</dbReference>
<dbReference type="SUPFAM" id="SSF53850">
    <property type="entry name" value="Periplasmic binding protein-like II"/>
    <property type="match status" value="1"/>
</dbReference>
<evidence type="ECO:0000256" key="3">
    <source>
        <dbReference type="ARBA" id="ARBA00022729"/>
    </source>
</evidence>
<dbReference type="Pfam" id="PF13416">
    <property type="entry name" value="SBP_bac_8"/>
    <property type="match status" value="1"/>
</dbReference>
<keyword evidence="4 5" id="KW-0574">Periplasm</keyword>
<comment type="similarity">
    <text evidence="5">Belongs to the bacterial solute-binding protein PotD/PotF family.</text>
</comment>
<evidence type="ECO:0000313" key="7">
    <source>
        <dbReference type="EMBL" id="OCW57997.1"/>
    </source>
</evidence>
<evidence type="ECO:0000256" key="1">
    <source>
        <dbReference type="ARBA" id="ARBA00004418"/>
    </source>
</evidence>
<dbReference type="GO" id="GO:0019808">
    <property type="term" value="F:polyamine binding"/>
    <property type="evidence" value="ECO:0007669"/>
    <property type="project" value="InterPro"/>
</dbReference>
<accession>A0A1C1YWZ3</accession>
<evidence type="ECO:0000256" key="5">
    <source>
        <dbReference type="PIRNR" id="PIRNR019574"/>
    </source>
</evidence>
<evidence type="ECO:0000256" key="4">
    <source>
        <dbReference type="ARBA" id="ARBA00022764"/>
    </source>
</evidence>
<proteinExistence type="inferred from homology"/>
<dbReference type="Proteomes" id="UP000094795">
    <property type="component" value="Unassembled WGS sequence"/>
</dbReference>
<keyword evidence="3 6" id="KW-0732">Signal</keyword>
<reference evidence="7 8" key="1">
    <citation type="submission" date="2015-12" db="EMBL/GenBank/DDBJ databases">
        <authorList>
            <person name="Shamseldin A."/>
            <person name="Moawad H."/>
            <person name="Abd El-Rahim W.M."/>
            <person name="Sadowsky M.J."/>
        </authorList>
    </citation>
    <scope>NUCLEOTIDE SEQUENCE [LARGE SCALE GENOMIC DNA]</scope>
    <source>
        <strain evidence="7 8">JC234</strain>
    </source>
</reference>
<feature type="signal peptide" evidence="6">
    <location>
        <begin position="1"/>
        <end position="31"/>
    </location>
</feature>
<dbReference type="InterPro" id="IPR001188">
    <property type="entry name" value="Sperm_putr-bd"/>
</dbReference>
<keyword evidence="2 5" id="KW-0813">Transport</keyword>
<dbReference type="EMBL" id="LQZT01000012">
    <property type="protein sequence ID" value="OCW57997.1"/>
    <property type="molecule type" value="Genomic_DNA"/>
</dbReference>
<comment type="caution">
    <text evidence="7">The sequence shown here is derived from an EMBL/GenBank/DDBJ whole genome shotgun (WGS) entry which is preliminary data.</text>
</comment>
<gene>
    <name evidence="7" type="ORF">AWJ14_02280</name>
</gene>